<keyword evidence="9" id="KW-1185">Reference proteome</keyword>
<dbReference type="Pfam" id="PF13401">
    <property type="entry name" value="AAA_22"/>
    <property type="match status" value="1"/>
</dbReference>
<dbReference type="GO" id="GO:0003688">
    <property type="term" value="F:DNA replication origin binding"/>
    <property type="evidence" value="ECO:0007669"/>
    <property type="project" value="TreeGrafter"/>
</dbReference>
<keyword evidence="5 6" id="KW-0539">Nucleus</keyword>
<dbReference type="Gene3D" id="3.40.50.300">
    <property type="entry name" value="P-loop containing nucleotide triphosphate hydrolases"/>
    <property type="match status" value="1"/>
</dbReference>
<gene>
    <name evidence="8" type="ORF">VNE69_10132</name>
</gene>
<comment type="similarity">
    <text evidence="2">Belongs to the CDC6/cdc18 family.</text>
</comment>
<evidence type="ECO:0000313" key="9">
    <source>
        <dbReference type="Proteomes" id="UP001334084"/>
    </source>
</evidence>
<dbReference type="GO" id="GO:0016887">
    <property type="term" value="F:ATP hydrolysis activity"/>
    <property type="evidence" value="ECO:0007669"/>
    <property type="project" value="InterPro"/>
</dbReference>
<dbReference type="GO" id="GO:0006270">
    <property type="term" value="P:DNA replication initiation"/>
    <property type="evidence" value="ECO:0007669"/>
    <property type="project" value="TreeGrafter"/>
</dbReference>
<keyword evidence="4 6" id="KW-0238">DNA-binding</keyword>
<keyword evidence="6" id="KW-0547">Nucleotide-binding</keyword>
<dbReference type="KEGG" id="vnx:VNE69_10132"/>
<proteinExistence type="inferred from homology"/>
<dbReference type="InterPro" id="IPR049945">
    <property type="entry name" value="AAA_22"/>
</dbReference>
<dbReference type="GeneID" id="90542614"/>
<dbReference type="PANTHER" id="PTHR10763">
    <property type="entry name" value="CELL DIVISION CONTROL PROTEIN 6-RELATED"/>
    <property type="match status" value="1"/>
</dbReference>
<comment type="function">
    <text evidence="6">Component of the origin recognition complex (ORC) that binds origins of replication. DNA-binding is ATP-dependent, however specific DNA sequences that define origins of replication have not been identified so far. ORC is required to assemble the pre-replication complex necessary to initiate DNA replication.</text>
</comment>
<dbReference type="AlphaFoldDB" id="A0AAX4JFU5"/>
<dbReference type="Proteomes" id="UP001334084">
    <property type="component" value="Chromosome 10"/>
</dbReference>
<dbReference type="InterPro" id="IPR003593">
    <property type="entry name" value="AAA+_ATPase"/>
</dbReference>
<comment type="subcellular location">
    <subcellularLocation>
        <location evidence="1 6">Nucleus</location>
    </subcellularLocation>
</comment>
<protein>
    <recommendedName>
        <fullName evidence="6">Origin recognition complex subunit 1</fullName>
    </recommendedName>
</protein>
<dbReference type="InterPro" id="IPR027417">
    <property type="entry name" value="P-loop_NTPase"/>
</dbReference>
<dbReference type="InterPro" id="IPR050311">
    <property type="entry name" value="ORC1/CDC6"/>
</dbReference>
<sequence>MTVIGREQEFKTLQLKIRKFLTDESNSNIFISGVPGSGKTHTIKQVLKDLNQDYIYLNAGHLKLKSLIYKEIFNKLKCQKSKKTDNLFSLRNHFMTCKTQHILIIDEIDLLTNKSQSFLYNLTDFAYLENTKILLICISNTMNLPEKFLESKVCSRFGKNRVDFKPYTHVKLKKILSSNYKDVNIYDVELISRRVASIFGDVRKAFSLVENIKESKEMTKLINKSFLPVGYMILPNLSKYQKILLNIVLHSEDFSISTIFKNFEFTCKSNNLSVLDFYDFFNFLKKFSTLGIIKFKDYSEKIIILEDVEEIDKIFQDDEDYNILKQRKFK</sequence>
<dbReference type="CDD" id="cd00009">
    <property type="entry name" value="AAA"/>
    <property type="match status" value="1"/>
</dbReference>
<dbReference type="PANTHER" id="PTHR10763:SF23">
    <property type="entry name" value="ORIGIN RECOGNITION COMPLEX SUBUNIT 1"/>
    <property type="match status" value="1"/>
</dbReference>
<feature type="domain" description="AAA+ ATPase" evidence="7">
    <location>
        <begin position="25"/>
        <end position="163"/>
    </location>
</feature>
<evidence type="ECO:0000313" key="8">
    <source>
        <dbReference type="EMBL" id="WUR04782.1"/>
    </source>
</evidence>
<reference evidence="8" key="1">
    <citation type="journal article" date="2024" name="BMC Genomics">
        <title>Functional annotation of a divergent genome using sequence and structure-based similarity.</title>
        <authorList>
            <person name="Svedberg D."/>
            <person name="Winiger R.R."/>
            <person name="Berg A."/>
            <person name="Sharma H."/>
            <person name="Tellgren-Roth C."/>
            <person name="Debrunner-Vossbrinck B.A."/>
            <person name="Vossbrinck C.R."/>
            <person name="Barandun J."/>
        </authorList>
    </citation>
    <scope>NUCLEOTIDE SEQUENCE</scope>
    <source>
        <strain evidence="8">Illinois isolate</strain>
    </source>
</reference>
<dbReference type="RefSeq" id="XP_065330927.1">
    <property type="nucleotide sequence ID" value="XM_065474855.1"/>
</dbReference>
<evidence type="ECO:0000256" key="3">
    <source>
        <dbReference type="ARBA" id="ARBA00022705"/>
    </source>
</evidence>
<dbReference type="GO" id="GO:0005664">
    <property type="term" value="C:nuclear origin of replication recognition complex"/>
    <property type="evidence" value="ECO:0007669"/>
    <property type="project" value="TreeGrafter"/>
</dbReference>
<accession>A0AAX4JFU5</accession>
<keyword evidence="3 6" id="KW-0235">DNA replication</keyword>
<keyword evidence="6" id="KW-0067">ATP-binding</keyword>
<comment type="similarity">
    <text evidence="6">Belongs to the ORC1 family.</text>
</comment>
<organism evidence="8 9">
    <name type="scientific">Vairimorpha necatrix</name>
    <dbReference type="NCBI Taxonomy" id="6039"/>
    <lineage>
        <taxon>Eukaryota</taxon>
        <taxon>Fungi</taxon>
        <taxon>Fungi incertae sedis</taxon>
        <taxon>Microsporidia</taxon>
        <taxon>Nosematidae</taxon>
        <taxon>Vairimorpha</taxon>
    </lineage>
</organism>
<dbReference type="EMBL" id="CP142735">
    <property type="protein sequence ID" value="WUR04782.1"/>
    <property type="molecule type" value="Genomic_DNA"/>
</dbReference>
<evidence type="ECO:0000256" key="5">
    <source>
        <dbReference type="ARBA" id="ARBA00023242"/>
    </source>
</evidence>
<dbReference type="GO" id="GO:0005524">
    <property type="term" value="F:ATP binding"/>
    <property type="evidence" value="ECO:0007669"/>
    <property type="project" value="UniProtKB-KW"/>
</dbReference>
<evidence type="ECO:0000256" key="6">
    <source>
        <dbReference type="RuleBase" id="RU365058"/>
    </source>
</evidence>
<evidence type="ECO:0000256" key="1">
    <source>
        <dbReference type="ARBA" id="ARBA00004123"/>
    </source>
</evidence>
<name>A0AAX4JFU5_9MICR</name>
<dbReference type="GO" id="GO:0033314">
    <property type="term" value="P:mitotic DNA replication checkpoint signaling"/>
    <property type="evidence" value="ECO:0007669"/>
    <property type="project" value="TreeGrafter"/>
</dbReference>
<evidence type="ECO:0000256" key="4">
    <source>
        <dbReference type="ARBA" id="ARBA00023125"/>
    </source>
</evidence>
<dbReference type="SUPFAM" id="SSF52540">
    <property type="entry name" value="P-loop containing nucleoside triphosphate hydrolases"/>
    <property type="match status" value="1"/>
</dbReference>
<evidence type="ECO:0000256" key="2">
    <source>
        <dbReference type="ARBA" id="ARBA00006184"/>
    </source>
</evidence>
<comment type="subunit">
    <text evidence="6">ORC is composed of six subunits.</text>
</comment>
<evidence type="ECO:0000259" key="7">
    <source>
        <dbReference type="SMART" id="SM00382"/>
    </source>
</evidence>
<dbReference type="SMART" id="SM00382">
    <property type="entry name" value="AAA"/>
    <property type="match status" value="1"/>
</dbReference>